<evidence type="ECO:0000256" key="7">
    <source>
        <dbReference type="ARBA" id="ARBA00079653"/>
    </source>
</evidence>
<evidence type="ECO:0000256" key="3">
    <source>
        <dbReference type="ARBA" id="ARBA00022801"/>
    </source>
</evidence>
<sequence length="289" mass="32020">MAGSAGELAELLDLERLEVDLYRGAQARTERQRVFGGQVAGQAVVAATRSVDDGYVLHSLHSYFLRPGDTTVPIVYDVERIRDGRSFVTRRVSARQHGRPIYYLTANFQVPEDGFEHQDRMPDVVPPEQAVPLVDLVRAQGREQGEDWEREWSALDLRYVGVSGQGLPADPDHPAQARIWARVAGRLSDDPTLQEAAFTYASDLTLLGASLVPHGVTLGSPRLVPASLDHTIWFHKPFRADEWWLYDQFSPFAGGGRGLALARVFSQDGDLVATVAQEGLIRLHDGRGR</sequence>
<evidence type="ECO:0000313" key="11">
    <source>
        <dbReference type="Proteomes" id="UP000198742"/>
    </source>
</evidence>
<dbReference type="GO" id="GO:0009062">
    <property type="term" value="P:fatty acid catabolic process"/>
    <property type="evidence" value="ECO:0007669"/>
    <property type="project" value="TreeGrafter"/>
</dbReference>
<evidence type="ECO:0000256" key="2">
    <source>
        <dbReference type="ARBA" id="ARBA00011881"/>
    </source>
</evidence>
<keyword evidence="4" id="KW-0443">Lipid metabolism</keyword>
<dbReference type="AlphaFoldDB" id="A0A1H4XND9"/>
<proteinExistence type="inferred from homology"/>
<dbReference type="InterPro" id="IPR049449">
    <property type="entry name" value="TesB_ACOT8-like_N"/>
</dbReference>
<dbReference type="Pfam" id="PF13622">
    <property type="entry name" value="4HBT_3"/>
    <property type="match status" value="1"/>
</dbReference>
<dbReference type="Gene3D" id="2.40.160.210">
    <property type="entry name" value="Acyl-CoA thioesterase, double hotdog domain"/>
    <property type="match status" value="1"/>
</dbReference>
<keyword evidence="11" id="KW-1185">Reference proteome</keyword>
<evidence type="ECO:0000259" key="8">
    <source>
        <dbReference type="Pfam" id="PF02551"/>
    </source>
</evidence>
<dbReference type="PANTHER" id="PTHR11066">
    <property type="entry name" value="ACYL-COA THIOESTERASE"/>
    <property type="match status" value="1"/>
</dbReference>
<dbReference type="OrthoDB" id="9781019at2"/>
<comment type="subunit">
    <text evidence="2">Homotetramer.</text>
</comment>
<comment type="similarity">
    <text evidence="1">Belongs to the C/M/P thioester hydrolase family.</text>
</comment>
<dbReference type="InterPro" id="IPR042171">
    <property type="entry name" value="Acyl-CoA_hotdog"/>
</dbReference>
<evidence type="ECO:0000256" key="5">
    <source>
        <dbReference type="ARBA" id="ARBA00050943"/>
    </source>
</evidence>
<dbReference type="SUPFAM" id="SSF54637">
    <property type="entry name" value="Thioesterase/thiol ester dehydrase-isomerase"/>
    <property type="match status" value="2"/>
</dbReference>
<accession>A0A1H4XND9</accession>
<evidence type="ECO:0000313" key="10">
    <source>
        <dbReference type="EMBL" id="SED06244.1"/>
    </source>
</evidence>
<feature type="domain" description="Acyl-CoA thioesterase 2 C-terminal" evidence="8">
    <location>
        <begin position="176"/>
        <end position="280"/>
    </location>
</feature>
<reference evidence="11" key="1">
    <citation type="submission" date="2016-10" db="EMBL/GenBank/DDBJ databases">
        <authorList>
            <person name="Varghese N."/>
            <person name="Submissions S."/>
        </authorList>
    </citation>
    <scope>NUCLEOTIDE SEQUENCE [LARGE SCALE GENOMIC DNA]</scope>
    <source>
        <strain evidence="11">DSM 22017</strain>
    </source>
</reference>
<dbReference type="GO" id="GO:0047617">
    <property type="term" value="F:fatty acyl-CoA hydrolase activity"/>
    <property type="evidence" value="ECO:0007669"/>
    <property type="project" value="UniProtKB-EC"/>
</dbReference>
<evidence type="ECO:0000256" key="4">
    <source>
        <dbReference type="ARBA" id="ARBA00023098"/>
    </source>
</evidence>
<dbReference type="RefSeq" id="WP_090970742.1">
    <property type="nucleotide sequence ID" value="NZ_FNRT01000002.1"/>
</dbReference>
<dbReference type="InterPro" id="IPR029069">
    <property type="entry name" value="HotDog_dom_sf"/>
</dbReference>
<dbReference type="CDD" id="cd03444">
    <property type="entry name" value="Thioesterase_II_repeat1"/>
    <property type="match status" value="1"/>
</dbReference>
<dbReference type="Proteomes" id="UP000198742">
    <property type="component" value="Unassembled WGS sequence"/>
</dbReference>
<dbReference type="InterPro" id="IPR025652">
    <property type="entry name" value="TesB_C"/>
</dbReference>
<dbReference type="STRING" id="402596.SAMN04489844_3590"/>
<evidence type="ECO:0000259" key="9">
    <source>
        <dbReference type="Pfam" id="PF13622"/>
    </source>
</evidence>
<protein>
    <recommendedName>
        <fullName evidence="6">Acyl-CoA thioesterase 2</fullName>
    </recommendedName>
    <alternativeName>
        <fullName evidence="7">Thioesterase II</fullName>
    </alternativeName>
</protein>
<name>A0A1H4XND9_9ACTN</name>
<evidence type="ECO:0000256" key="6">
    <source>
        <dbReference type="ARBA" id="ARBA00071120"/>
    </source>
</evidence>
<dbReference type="CDD" id="cd03445">
    <property type="entry name" value="Thioesterase_II_repeat2"/>
    <property type="match status" value="1"/>
</dbReference>
<dbReference type="EMBL" id="FNRT01000002">
    <property type="protein sequence ID" value="SED06244.1"/>
    <property type="molecule type" value="Genomic_DNA"/>
</dbReference>
<dbReference type="PANTHER" id="PTHR11066:SF34">
    <property type="entry name" value="ACYL-COENZYME A THIOESTERASE 8"/>
    <property type="match status" value="1"/>
</dbReference>
<dbReference type="Pfam" id="PF02551">
    <property type="entry name" value="Acyl_CoA_thio"/>
    <property type="match status" value="1"/>
</dbReference>
<feature type="domain" description="Acyl-CoA thioesterase-like N-terminal HotDog" evidence="9">
    <location>
        <begin position="33"/>
        <end position="108"/>
    </location>
</feature>
<keyword evidence="3" id="KW-0378">Hydrolase</keyword>
<dbReference type="GO" id="GO:0006637">
    <property type="term" value="P:acyl-CoA metabolic process"/>
    <property type="evidence" value="ECO:0007669"/>
    <property type="project" value="InterPro"/>
</dbReference>
<evidence type="ECO:0000256" key="1">
    <source>
        <dbReference type="ARBA" id="ARBA00006538"/>
    </source>
</evidence>
<comment type="catalytic activity">
    <reaction evidence="5">
        <text>a fatty acyl-CoA + H2O = a fatty acid + CoA + H(+)</text>
        <dbReference type="Rhea" id="RHEA:16781"/>
        <dbReference type="ChEBI" id="CHEBI:15377"/>
        <dbReference type="ChEBI" id="CHEBI:15378"/>
        <dbReference type="ChEBI" id="CHEBI:28868"/>
        <dbReference type="ChEBI" id="CHEBI:57287"/>
        <dbReference type="ChEBI" id="CHEBI:77636"/>
        <dbReference type="EC" id="3.1.2.20"/>
    </reaction>
    <physiologicalReaction direction="left-to-right" evidence="5">
        <dbReference type="Rhea" id="RHEA:16782"/>
    </physiologicalReaction>
</comment>
<dbReference type="FunFam" id="2.40.160.210:FF:000001">
    <property type="entry name" value="Acyl-CoA thioesterase II"/>
    <property type="match status" value="1"/>
</dbReference>
<dbReference type="InterPro" id="IPR003703">
    <property type="entry name" value="Acyl_CoA_thio"/>
</dbReference>
<organism evidence="10 11">
    <name type="scientific">Nocardioides exalbidus</name>
    <dbReference type="NCBI Taxonomy" id="402596"/>
    <lineage>
        <taxon>Bacteria</taxon>
        <taxon>Bacillati</taxon>
        <taxon>Actinomycetota</taxon>
        <taxon>Actinomycetes</taxon>
        <taxon>Propionibacteriales</taxon>
        <taxon>Nocardioidaceae</taxon>
        <taxon>Nocardioides</taxon>
    </lineage>
</organism>
<gene>
    <name evidence="10" type="ORF">SAMN04489844_3590</name>
</gene>